<gene>
    <name evidence="6" type="ORF">AYO20_09576</name>
</gene>
<accession>A0A178CF73</accession>
<dbReference type="OrthoDB" id="2151789at2759"/>
<keyword evidence="2" id="KW-0285">Flavoprotein</keyword>
<sequence length="513" mass="55795">MAPKDVYTTLRGQLGKDKIAAPRPGELKYLTAQSAALVPAVQVFPEDAKDIATILQTARDQQVPFAVKAGGHGVYAGASSIQDGILIDLSRINSVKVAPDRKSVFVGAGAKWGDVYGRLDALGVSVPGGRISTVGVGGLTLGGGISFAASRRGLACDNVKSYEQIVLADGNIVTATRASHPDLFWALRGAGTNFGVVTTFEFVAFEQGQIWGGVKQYLEDSEAEAVALLDQFCKSQDPSSSSADVYAEAFIITAYVAPMGKFVTTAVLSHGQPREDPPVFDGFKALPSIASSTRVRSIADLSVELNANNPHGLRQRWPIANIPAKRSKTLALAVKSDVVVLNEVMEIYKDIINPHRDTIKDFVPAILLQPLLPRMLPADETENPLGISRKDGPLFDPSDDDLVESLARTFTQRVTETATAHNKFHRYVYLNYAAGDQDVFASYGEENLARLVRVSEKYDPQGVFTRLRPGYINLARSGHRKRVGDPMIEQDIEVLSLKNDFQEEKRLKYPPRV</sequence>
<dbReference type="InterPro" id="IPR050416">
    <property type="entry name" value="FAD-linked_Oxidoreductase"/>
</dbReference>
<dbReference type="RefSeq" id="XP_022496191.1">
    <property type="nucleotide sequence ID" value="XM_022647845.1"/>
</dbReference>
<protein>
    <recommendedName>
        <fullName evidence="5">FAD-binding PCMH-type domain-containing protein</fullName>
    </recommendedName>
</protein>
<dbReference type="Gene3D" id="3.40.462.20">
    <property type="match status" value="1"/>
</dbReference>
<keyword evidence="7" id="KW-1185">Reference proteome</keyword>
<evidence type="ECO:0000256" key="2">
    <source>
        <dbReference type="ARBA" id="ARBA00022630"/>
    </source>
</evidence>
<dbReference type="InterPro" id="IPR036318">
    <property type="entry name" value="FAD-bd_PCMH-like_sf"/>
</dbReference>
<dbReference type="SUPFAM" id="SSF56176">
    <property type="entry name" value="FAD-binding/transporter-associated domain-like"/>
    <property type="match status" value="1"/>
</dbReference>
<dbReference type="InterPro" id="IPR006094">
    <property type="entry name" value="Oxid_FAD_bind_N"/>
</dbReference>
<comment type="caution">
    <text evidence="6">The sequence shown here is derived from an EMBL/GenBank/DDBJ whole genome shotgun (WGS) entry which is preliminary data.</text>
</comment>
<evidence type="ECO:0000313" key="7">
    <source>
        <dbReference type="Proteomes" id="UP000185904"/>
    </source>
</evidence>
<dbReference type="Proteomes" id="UP000185904">
    <property type="component" value="Unassembled WGS sequence"/>
</dbReference>
<dbReference type="GO" id="GO:0016491">
    <property type="term" value="F:oxidoreductase activity"/>
    <property type="evidence" value="ECO:0007669"/>
    <property type="project" value="UniProtKB-KW"/>
</dbReference>
<dbReference type="AlphaFoldDB" id="A0A178CF73"/>
<dbReference type="PROSITE" id="PS51387">
    <property type="entry name" value="FAD_PCMH"/>
    <property type="match status" value="1"/>
</dbReference>
<evidence type="ECO:0000313" key="6">
    <source>
        <dbReference type="EMBL" id="OAL28157.1"/>
    </source>
</evidence>
<keyword evidence="4" id="KW-0560">Oxidoreductase</keyword>
<dbReference type="Pfam" id="PF01565">
    <property type="entry name" value="FAD_binding_4"/>
    <property type="match status" value="1"/>
</dbReference>
<organism evidence="6 7">
    <name type="scientific">Fonsecaea nubica</name>
    <dbReference type="NCBI Taxonomy" id="856822"/>
    <lineage>
        <taxon>Eukaryota</taxon>
        <taxon>Fungi</taxon>
        <taxon>Dikarya</taxon>
        <taxon>Ascomycota</taxon>
        <taxon>Pezizomycotina</taxon>
        <taxon>Eurotiomycetes</taxon>
        <taxon>Chaetothyriomycetidae</taxon>
        <taxon>Chaetothyriales</taxon>
        <taxon>Herpotrichiellaceae</taxon>
        <taxon>Fonsecaea</taxon>
    </lineage>
</organism>
<dbReference type="InterPro" id="IPR012951">
    <property type="entry name" value="BBE"/>
</dbReference>
<name>A0A178CF73_9EURO</name>
<dbReference type="InterPro" id="IPR016167">
    <property type="entry name" value="FAD-bd_PCMH_sub1"/>
</dbReference>
<dbReference type="GeneID" id="34592973"/>
<dbReference type="Gene3D" id="3.30.465.10">
    <property type="match status" value="1"/>
</dbReference>
<reference evidence="6 7" key="1">
    <citation type="submission" date="2016-03" db="EMBL/GenBank/DDBJ databases">
        <title>The draft genome sequence of Fonsecaea nubica causative agent of cutaneous subcutaneous infection in human host.</title>
        <authorList>
            <person name="Costa F."/>
            <person name="Sybren D.H."/>
            <person name="Raittz R.T."/>
            <person name="Weiss V.A."/>
            <person name="Leao A.C."/>
            <person name="Gomes R."/>
            <person name="De Souza E.M."/>
            <person name="Pedrosa F.O."/>
            <person name="Steffens M.B."/>
            <person name="Bombassaro A."/>
            <person name="Tadra-Sfeir M.Z."/>
            <person name="Moreno L.F."/>
            <person name="Najafzadeh M.J."/>
            <person name="Felipe M.S."/>
            <person name="Teixeira M."/>
            <person name="Sun J."/>
            <person name="Xi L."/>
            <person name="Castro M.A."/>
            <person name="Vicente V.A."/>
        </authorList>
    </citation>
    <scope>NUCLEOTIDE SEQUENCE [LARGE SCALE GENOMIC DNA]</scope>
    <source>
        <strain evidence="6 7">CBS 269.64</strain>
    </source>
</reference>
<comment type="similarity">
    <text evidence="1">Belongs to the oxygen-dependent FAD-linked oxidoreductase family.</text>
</comment>
<evidence type="ECO:0000256" key="3">
    <source>
        <dbReference type="ARBA" id="ARBA00022827"/>
    </source>
</evidence>
<dbReference type="InterPro" id="IPR016166">
    <property type="entry name" value="FAD-bd_PCMH"/>
</dbReference>
<dbReference type="EMBL" id="LVCJ01000090">
    <property type="protein sequence ID" value="OAL28157.1"/>
    <property type="molecule type" value="Genomic_DNA"/>
</dbReference>
<keyword evidence="3" id="KW-0274">FAD</keyword>
<dbReference type="PANTHER" id="PTHR42973:SF34">
    <property type="entry name" value="FAD BINDING DOMAIN PROTEIN (AFU_ORTHOLOGUE AFUA_3G02770)"/>
    <property type="match status" value="1"/>
</dbReference>
<feature type="domain" description="FAD-binding PCMH-type" evidence="5">
    <location>
        <begin position="35"/>
        <end position="207"/>
    </location>
</feature>
<evidence type="ECO:0000256" key="1">
    <source>
        <dbReference type="ARBA" id="ARBA00005466"/>
    </source>
</evidence>
<proteinExistence type="inferred from homology"/>
<evidence type="ECO:0000256" key="4">
    <source>
        <dbReference type="ARBA" id="ARBA00023002"/>
    </source>
</evidence>
<dbReference type="GO" id="GO:0071949">
    <property type="term" value="F:FAD binding"/>
    <property type="evidence" value="ECO:0007669"/>
    <property type="project" value="InterPro"/>
</dbReference>
<dbReference type="Pfam" id="PF08031">
    <property type="entry name" value="BBE"/>
    <property type="match status" value="1"/>
</dbReference>
<dbReference type="InterPro" id="IPR016169">
    <property type="entry name" value="FAD-bd_PCMH_sub2"/>
</dbReference>
<dbReference type="PANTHER" id="PTHR42973">
    <property type="entry name" value="BINDING OXIDOREDUCTASE, PUTATIVE (AFU_ORTHOLOGUE AFUA_1G17690)-RELATED"/>
    <property type="match status" value="1"/>
</dbReference>
<dbReference type="Gene3D" id="3.30.43.10">
    <property type="entry name" value="Uridine Diphospho-n-acetylenolpyruvylglucosamine Reductase, domain 2"/>
    <property type="match status" value="1"/>
</dbReference>
<evidence type="ECO:0000259" key="5">
    <source>
        <dbReference type="PROSITE" id="PS51387"/>
    </source>
</evidence>